<dbReference type="RefSeq" id="XP_009014575.1">
    <property type="nucleotide sequence ID" value="XM_009016327.1"/>
</dbReference>
<dbReference type="AlphaFoldDB" id="T1G2I7"/>
<keyword evidence="6" id="KW-0030">Aminoacyl-tRNA synthetase</keyword>
<dbReference type="GO" id="GO:0004827">
    <property type="term" value="F:proline-tRNA ligase activity"/>
    <property type="evidence" value="ECO:0000318"/>
    <property type="project" value="GO_Central"/>
</dbReference>
<dbReference type="PRINTS" id="PR01046">
    <property type="entry name" value="TRNASYNTHPRO"/>
</dbReference>
<keyword evidence="2" id="KW-0436">Ligase</keyword>
<dbReference type="Gene3D" id="3.30.930.10">
    <property type="entry name" value="Bira Bifunctional Protein, Domain 2"/>
    <property type="match status" value="1"/>
</dbReference>
<protein>
    <recommendedName>
        <fullName evidence="9">Probable proline--tRNA ligase, mitochondrial</fullName>
        <ecNumber evidence="1">6.1.1.15</ecNumber>
    </recommendedName>
    <alternativeName>
        <fullName evidence="7">Prolyl-tRNA synthetase</fullName>
    </alternativeName>
</protein>
<dbReference type="InParanoid" id="T1G2I7"/>
<keyword evidence="13" id="KW-1185">Reference proteome</keyword>
<dbReference type="EMBL" id="KB096222">
    <property type="protein sequence ID" value="ESO07197.1"/>
    <property type="molecule type" value="Genomic_DNA"/>
</dbReference>
<proteinExistence type="predicted"/>
<name>T1G2I7_HELRO</name>
<comment type="catalytic activity">
    <reaction evidence="8">
        <text>tRNA(Pro) + L-proline + ATP = L-prolyl-tRNA(Pro) + AMP + diphosphate</text>
        <dbReference type="Rhea" id="RHEA:14305"/>
        <dbReference type="Rhea" id="RHEA-COMP:9700"/>
        <dbReference type="Rhea" id="RHEA-COMP:9702"/>
        <dbReference type="ChEBI" id="CHEBI:30616"/>
        <dbReference type="ChEBI" id="CHEBI:33019"/>
        <dbReference type="ChEBI" id="CHEBI:60039"/>
        <dbReference type="ChEBI" id="CHEBI:78442"/>
        <dbReference type="ChEBI" id="CHEBI:78532"/>
        <dbReference type="ChEBI" id="CHEBI:456215"/>
        <dbReference type="EC" id="6.1.1.15"/>
    </reaction>
</comment>
<evidence type="ECO:0000256" key="2">
    <source>
        <dbReference type="ARBA" id="ARBA00022598"/>
    </source>
</evidence>
<keyword evidence="3" id="KW-0547">Nucleotide-binding</keyword>
<dbReference type="InterPro" id="IPR033730">
    <property type="entry name" value="ProRS_core_prok"/>
</dbReference>
<dbReference type="HOGENOM" id="CLU_016739_4_1_1"/>
<evidence type="ECO:0000313" key="13">
    <source>
        <dbReference type="Proteomes" id="UP000015101"/>
    </source>
</evidence>
<evidence type="ECO:0000313" key="11">
    <source>
        <dbReference type="EMBL" id="ESO07197.1"/>
    </source>
</evidence>
<reference evidence="12" key="3">
    <citation type="submission" date="2015-06" db="UniProtKB">
        <authorList>
            <consortium name="EnsemblMetazoa"/>
        </authorList>
    </citation>
    <scope>IDENTIFICATION</scope>
</reference>
<dbReference type="FunCoup" id="T1G2I7">
    <property type="interactions" value="740"/>
</dbReference>
<dbReference type="Proteomes" id="UP000015101">
    <property type="component" value="Unassembled WGS sequence"/>
</dbReference>
<reference evidence="13" key="1">
    <citation type="submission" date="2012-12" db="EMBL/GenBank/DDBJ databases">
        <authorList>
            <person name="Hellsten U."/>
            <person name="Grimwood J."/>
            <person name="Chapman J.A."/>
            <person name="Shapiro H."/>
            <person name="Aerts A."/>
            <person name="Otillar R.P."/>
            <person name="Terry A.Y."/>
            <person name="Boore J.L."/>
            <person name="Simakov O."/>
            <person name="Marletaz F."/>
            <person name="Cho S.-J."/>
            <person name="Edsinger-Gonzales E."/>
            <person name="Havlak P."/>
            <person name="Kuo D.-H."/>
            <person name="Larsson T."/>
            <person name="Lv J."/>
            <person name="Arendt D."/>
            <person name="Savage R."/>
            <person name="Osoegawa K."/>
            <person name="de Jong P."/>
            <person name="Lindberg D.R."/>
            <person name="Seaver E.C."/>
            <person name="Weisblat D.A."/>
            <person name="Putnam N.H."/>
            <person name="Grigoriev I.V."/>
            <person name="Rokhsar D.S."/>
        </authorList>
    </citation>
    <scope>NUCLEOTIDE SEQUENCE</scope>
</reference>
<dbReference type="EnsemblMetazoa" id="HelroT76349">
    <property type="protein sequence ID" value="HelroP76349"/>
    <property type="gene ID" value="HelroG76349"/>
</dbReference>
<dbReference type="InterPro" id="IPR050062">
    <property type="entry name" value="Pro-tRNA_synthetase"/>
</dbReference>
<dbReference type="OrthoDB" id="10267474at2759"/>
<dbReference type="SUPFAM" id="SSF55681">
    <property type="entry name" value="Class II aaRS and biotin synthetases"/>
    <property type="match status" value="1"/>
</dbReference>
<evidence type="ECO:0000259" key="10">
    <source>
        <dbReference type="PROSITE" id="PS50862"/>
    </source>
</evidence>
<dbReference type="InterPro" id="IPR002314">
    <property type="entry name" value="aa-tRNA-synt_IIb"/>
</dbReference>
<gene>
    <name evidence="12" type="primary">20215285</name>
    <name evidence="11" type="ORF">HELRODRAFT_76349</name>
</gene>
<dbReference type="STRING" id="6412.T1G2I7"/>
<evidence type="ECO:0000256" key="6">
    <source>
        <dbReference type="ARBA" id="ARBA00023146"/>
    </source>
</evidence>
<dbReference type="Gene3D" id="3.40.50.800">
    <property type="entry name" value="Anticodon-binding domain"/>
    <property type="match status" value="1"/>
</dbReference>
<dbReference type="InterPro" id="IPR002316">
    <property type="entry name" value="Pro-tRNA-ligase_IIa"/>
</dbReference>
<dbReference type="EMBL" id="AMQM01003577">
    <property type="status" value="NOT_ANNOTATED_CDS"/>
    <property type="molecule type" value="Genomic_DNA"/>
</dbReference>
<dbReference type="KEGG" id="hro:HELRODRAFT_76349"/>
<dbReference type="GO" id="GO:0005524">
    <property type="term" value="F:ATP binding"/>
    <property type="evidence" value="ECO:0007669"/>
    <property type="project" value="UniProtKB-KW"/>
</dbReference>
<dbReference type="SUPFAM" id="SSF52954">
    <property type="entry name" value="Class II aaRS ABD-related"/>
    <property type="match status" value="1"/>
</dbReference>
<dbReference type="CTD" id="20215285"/>
<sequence length="378" mass="42565">NKQLMIKNKLIQNASSGTYHYLPSMTRSMNKLVQIIDKEMKNIGAQKIIMPCLAPKRLWEKTDRWKTMGSELFKVVDRNGAEHCLSPTHEEAVTSIVASDSPISYKRLPIKLYQIGKKFRDEMRPKHGLLRGREFDMKDLYTFDCTLEDAQRTFDEVCSAYSNIFTWLDVPFVTVEASTGAMGGTKSSEFHLLSEVGEDILYRCDSKDDGGNKTVNNNVRCTQNGCPGVMHKRAGIELAHAFVLDTKYSNAFKAKFIDASGNKRCLVMGCYGIGVSRLLASTIEMNSTKDKLRYCSLLAPYQICIIPQKEGYKSDVTWGMSESLYDRLTDTTNLHDEVVIDDRLHMSIGQRLNQAVASGYPYIVALGKKVAIFPTTLE</sequence>
<dbReference type="eggNOG" id="KOG2324">
    <property type="taxonomic scope" value="Eukaryota"/>
</dbReference>
<evidence type="ECO:0000256" key="1">
    <source>
        <dbReference type="ARBA" id="ARBA00012831"/>
    </source>
</evidence>
<evidence type="ECO:0000256" key="9">
    <source>
        <dbReference type="ARBA" id="ARBA00071545"/>
    </source>
</evidence>
<keyword evidence="5" id="KW-0648">Protein biosynthesis</keyword>
<dbReference type="PANTHER" id="PTHR42753">
    <property type="entry name" value="MITOCHONDRIAL RIBOSOME PROTEIN L39/PROLYL-TRNA LIGASE FAMILY MEMBER"/>
    <property type="match status" value="1"/>
</dbReference>
<dbReference type="CDD" id="cd00779">
    <property type="entry name" value="ProRS_core_prok"/>
    <property type="match status" value="1"/>
</dbReference>
<evidence type="ECO:0000256" key="7">
    <source>
        <dbReference type="ARBA" id="ARBA00029731"/>
    </source>
</evidence>
<dbReference type="PROSITE" id="PS50862">
    <property type="entry name" value="AA_TRNA_LIGASE_II"/>
    <property type="match status" value="1"/>
</dbReference>
<dbReference type="FunFam" id="3.30.930.10:FF:000042">
    <property type="entry name" value="probable proline--tRNA ligase, mitochondrial"/>
    <property type="match status" value="1"/>
</dbReference>
<dbReference type="InterPro" id="IPR036621">
    <property type="entry name" value="Anticodon-bd_dom_sf"/>
</dbReference>
<dbReference type="PANTHER" id="PTHR42753:SF10">
    <property type="entry name" value="PROLINE--TRNA LIGASE, MITOCHONDRIAL-RELATED"/>
    <property type="match status" value="1"/>
</dbReference>
<dbReference type="GO" id="GO:0006433">
    <property type="term" value="P:prolyl-tRNA aminoacylation"/>
    <property type="evidence" value="ECO:0000318"/>
    <property type="project" value="GO_Central"/>
</dbReference>
<dbReference type="InterPro" id="IPR006195">
    <property type="entry name" value="aa-tRNA-synth_II"/>
</dbReference>
<evidence type="ECO:0000256" key="4">
    <source>
        <dbReference type="ARBA" id="ARBA00022840"/>
    </source>
</evidence>
<dbReference type="InterPro" id="IPR045864">
    <property type="entry name" value="aa-tRNA-synth_II/BPL/LPL"/>
</dbReference>
<evidence type="ECO:0000256" key="3">
    <source>
        <dbReference type="ARBA" id="ARBA00022741"/>
    </source>
</evidence>
<keyword evidence="4" id="KW-0067">ATP-binding</keyword>
<evidence type="ECO:0000256" key="8">
    <source>
        <dbReference type="ARBA" id="ARBA00047671"/>
    </source>
</evidence>
<reference evidence="11 13" key="2">
    <citation type="journal article" date="2013" name="Nature">
        <title>Insights into bilaterian evolution from three spiralian genomes.</title>
        <authorList>
            <person name="Simakov O."/>
            <person name="Marletaz F."/>
            <person name="Cho S.J."/>
            <person name="Edsinger-Gonzales E."/>
            <person name="Havlak P."/>
            <person name="Hellsten U."/>
            <person name="Kuo D.H."/>
            <person name="Larsson T."/>
            <person name="Lv J."/>
            <person name="Arendt D."/>
            <person name="Savage R."/>
            <person name="Osoegawa K."/>
            <person name="de Jong P."/>
            <person name="Grimwood J."/>
            <person name="Chapman J.A."/>
            <person name="Shapiro H."/>
            <person name="Aerts A."/>
            <person name="Otillar R.P."/>
            <person name="Terry A.Y."/>
            <person name="Boore J.L."/>
            <person name="Grigoriev I.V."/>
            <person name="Lindberg D.R."/>
            <person name="Seaver E.C."/>
            <person name="Weisblat D.A."/>
            <person name="Putnam N.H."/>
            <person name="Rokhsar D.S."/>
        </authorList>
    </citation>
    <scope>NUCLEOTIDE SEQUENCE</scope>
</reference>
<feature type="domain" description="Aminoacyl-transfer RNA synthetases class-II family profile" evidence="10">
    <location>
        <begin position="1"/>
        <end position="300"/>
    </location>
</feature>
<dbReference type="EC" id="6.1.1.15" evidence="1"/>
<accession>T1G2I7</accession>
<dbReference type="OMA" id="EICGHQE"/>
<evidence type="ECO:0000256" key="5">
    <source>
        <dbReference type="ARBA" id="ARBA00022917"/>
    </source>
</evidence>
<dbReference type="GeneID" id="20215285"/>
<evidence type="ECO:0000313" key="12">
    <source>
        <dbReference type="EnsemblMetazoa" id="HelroP76349"/>
    </source>
</evidence>
<organism evidence="12 13">
    <name type="scientific">Helobdella robusta</name>
    <name type="common">Californian leech</name>
    <dbReference type="NCBI Taxonomy" id="6412"/>
    <lineage>
        <taxon>Eukaryota</taxon>
        <taxon>Metazoa</taxon>
        <taxon>Spiralia</taxon>
        <taxon>Lophotrochozoa</taxon>
        <taxon>Annelida</taxon>
        <taxon>Clitellata</taxon>
        <taxon>Hirudinea</taxon>
        <taxon>Rhynchobdellida</taxon>
        <taxon>Glossiphoniidae</taxon>
        <taxon>Helobdella</taxon>
    </lineage>
</organism>
<dbReference type="Pfam" id="PF00587">
    <property type="entry name" value="tRNA-synt_2b"/>
    <property type="match status" value="1"/>
</dbReference>
<dbReference type="GO" id="GO:0005739">
    <property type="term" value="C:mitochondrion"/>
    <property type="evidence" value="ECO:0000318"/>
    <property type="project" value="GO_Central"/>
</dbReference>